<dbReference type="Proteomes" id="UP000001933">
    <property type="component" value="Chromosome"/>
</dbReference>
<dbReference type="InterPro" id="IPR001173">
    <property type="entry name" value="Glyco_trans_2-like"/>
</dbReference>
<dbReference type="eggNOG" id="COG1215">
    <property type="taxonomic scope" value="Bacteria"/>
</dbReference>
<dbReference type="STRING" id="56780.SYN_01108"/>
<evidence type="ECO:0000259" key="1">
    <source>
        <dbReference type="Pfam" id="PF00535"/>
    </source>
</evidence>
<dbReference type="HOGENOM" id="CLU_025996_0_4_7"/>
<dbReference type="GO" id="GO:0016757">
    <property type="term" value="F:glycosyltransferase activity"/>
    <property type="evidence" value="ECO:0007669"/>
    <property type="project" value="UniProtKB-KW"/>
</dbReference>
<name>Q2LPU7_SYNAS</name>
<keyword evidence="2" id="KW-0328">Glycosyltransferase</keyword>
<dbReference type="RefSeq" id="WP_011416333.1">
    <property type="nucleotide sequence ID" value="NC_007759.1"/>
</dbReference>
<dbReference type="EMBL" id="CP000252">
    <property type="protein sequence ID" value="ABC76299.1"/>
    <property type="molecule type" value="Genomic_DNA"/>
</dbReference>
<sequence>MIPLYVPKPNTDMYPKVTLFVYTYNHERFIQQAIEGAFAQDYPNLEIILSDDCSADSTFDIMQRMAERYSGPYKIVLNRNEHNLGITNHLNKIMTIGHGDWFVLCAGDDVSTHDRVSRIMKAVSQCQTILAVNTAYNTIDEDGRITGYCGFKKDNLVALGATGAWRRTLFDYFGPITHQTVGEDEVIPVRAILLGKLLFMNYPTILYRHHTHSISSPTEVTHISAIQHMKSLHLSRIASLSQRLDDLEMAYRRKIITNNNYEYLHLIYKKEIVSLEKLINEKTIIEKIYQSSVYERFKYLRGIRLGKSVPAVKRLKTFLLSFKTIYILNHKIKRSRILSEFIADDIVIDMDYFVNKEHGLMMWR</sequence>
<accession>Q2LPU7</accession>
<dbReference type="CAZy" id="GT2">
    <property type="family name" value="Glycosyltransferase Family 2"/>
</dbReference>
<gene>
    <name evidence="2" type="ORF">SYN_01108</name>
</gene>
<dbReference type="KEGG" id="sat:SYN_01108"/>
<dbReference type="SUPFAM" id="SSF53448">
    <property type="entry name" value="Nucleotide-diphospho-sugar transferases"/>
    <property type="match status" value="1"/>
</dbReference>
<reference evidence="2 3" key="1">
    <citation type="journal article" date="2007" name="Proc. Natl. Acad. Sci. U.S.A.">
        <title>The genome of Syntrophus aciditrophicus: life at the thermodynamic limit of microbial growth.</title>
        <authorList>
            <person name="McInerney M.J."/>
            <person name="Rohlin L."/>
            <person name="Mouttaki H."/>
            <person name="Kim U."/>
            <person name="Krupp R.S."/>
            <person name="Rios-Hernandez L."/>
            <person name="Sieber J."/>
            <person name="Struchtemeyer C.G."/>
            <person name="Bhattacharyya A."/>
            <person name="Campbell J.W."/>
            <person name="Gunsalus R.P."/>
        </authorList>
    </citation>
    <scope>NUCLEOTIDE SEQUENCE [LARGE SCALE GENOMIC DNA]</scope>
    <source>
        <strain evidence="2 3">SB</strain>
    </source>
</reference>
<keyword evidence="3" id="KW-1185">Reference proteome</keyword>
<dbReference type="InParanoid" id="Q2LPU7"/>
<organism evidence="2 3">
    <name type="scientific">Syntrophus aciditrophicus (strain SB)</name>
    <dbReference type="NCBI Taxonomy" id="56780"/>
    <lineage>
        <taxon>Bacteria</taxon>
        <taxon>Pseudomonadati</taxon>
        <taxon>Thermodesulfobacteriota</taxon>
        <taxon>Syntrophia</taxon>
        <taxon>Syntrophales</taxon>
        <taxon>Syntrophaceae</taxon>
        <taxon>Syntrophus</taxon>
    </lineage>
</organism>
<feature type="domain" description="Glycosyltransferase 2-like" evidence="1">
    <location>
        <begin position="19"/>
        <end position="142"/>
    </location>
</feature>
<dbReference type="InterPro" id="IPR050834">
    <property type="entry name" value="Glycosyltransf_2"/>
</dbReference>
<evidence type="ECO:0000313" key="2">
    <source>
        <dbReference type="EMBL" id="ABC76299.1"/>
    </source>
</evidence>
<keyword evidence="2" id="KW-0808">Transferase</keyword>
<dbReference type="PANTHER" id="PTHR43685">
    <property type="entry name" value="GLYCOSYLTRANSFERASE"/>
    <property type="match status" value="1"/>
</dbReference>
<protein>
    <submittedName>
        <fullName evidence="2">Glycosyltransferase</fullName>
        <ecNumber evidence="2">2.4.1.-</ecNumber>
    </submittedName>
</protein>
<dbReference type="Pfam" id="PF00535">
    <property type="entry name" value="Glycos_transf_2"/>
    <property type="match status" value="1"/>
</dbReference>
<proteinExistence type="predicted"/>
<dbReference type="PANTHER" id="PTHR43685:SF2">
    <property type="entry name" value="GLYCOSYLTRANSFERASE 2-LIKE DOMAIN-CONTAINING PROTEIN"/>
    <property type="match status" value="1"/>
</dbReference>
<dbReference type="Gene3D" id="3.90.550.10">
    <property type="entry name" value="Spore Coat Polysaccharide Biosynthesis Protein SpsA, Chain A"/>
    <property type="match status" value="1"/>
</dbReference>
<dbReference type="InterPro" id="IPR029044">
    <property type="entry name" value="Nucleotide-diphossugar_trans"/>
</dbReference>
<evidence type="ECO:0000313" key="3">
    <source>
        <dbReference type="Proteomes" id="UP000001933"/>
    </source>
</evidence>
<dbReference type="AlphaFoldDB" id="Q2LPU7"/>
<dbReference type="OrthoDB" id="9786172at2"/>
<dbReference type="EC" id="2.4.1.-" evidence="2"/>